<gene>
    <name evidence="1" type="ORF">IAB12_06400</name>
</gene>
<reference evidence="1" key="1">
    <citation type="journal article" date="2021" name="PeerJ">
        <title>Extensive microbial diversity within the chicken gut microbiome revealed by metagenomics and culture.</title>
        <authorList>
            <person name="Gilroy R."/>
            <person name="Ravi A."/>
            <person name="Getino M."/>
            <person name="Pursley I."/>
            <person name="Horton D.L."/>
            <person name="Alikhan N.F."/>
            <person name="Baker D."/>
            <person name="Gharbi K."/>
            <person name="Hall N."/>
            <person name="Watson M."/>
            <person name="Adriaenssens E.M."/>
            <person name="Foster-Nyarko E."/>
            <person name="Jarju S."/>
            <person name="Secka A."/>
            <person name="Antonio M."/>
            <person name="Oren A."/>
            <person name="Chaudhuri R.R."/>
            <person name="La Ragione R."/>
            <person name="Hildebrand F."/>
            <person name="Pallen M.J."/>
        </authorList>
    </citation>
    <scope>NUCLEOTIDE SEQUENCE</scope>
    <source>
        <strain evidence="1">Gambia11-129</strain>
    </source>
</reference>
<sequence>MPVMIPVASRRDVKADAISSSRKIRLRNLIRPGMKLVKGAAIATVIS</sequence>
<evidence type="ECO:0000313" key="2">
    <source>
        <dbReference type="Proteomes" id="UP000823936"/>
    </source>
</evidence>
<accession>A0A9D1TNA5</accession>
<name>A0A9D1TNA5_9SPIO</name>
<reference evidence="1" key="2">
    <citation type="submission" date="2021-04" db="EMBL/GenBank/DDBJ databases">
        <authorList>
            <person name="Gilroy R."/>
        </authorList>
    </citation>
    <scope>NUCLEOTIDE SEQUENCE</scope>
    <source>
        <strain evidence="1">Gambia11-129</strain>
    </source>
</reference>
<comment type="caution">
    <text evidence="1">The sequence shown here is derived from an EMBL/GenBank/DDBJ whole genome shotgun (WGS) entry which is preliminary data.</text>
</comment>
<dbReference type="AlphaFoldDB" id="A0A9D1TNA5"/>
<dbReference type="EMBL" id="DXHU01000023">
    <property type="protein sequence ID" value="HIV99387.1"/>
    <property type="molecule type" value="Genomic_DNA"/>
</dbReference>
<proteinExistence type="predicted"/>
<evidence type="ECO:0000313" key="1">
    <source>
        <dbReference type="EMBL" id="HIV99387.1"/>
    </source>
</evidence>
<organism evidence="1 2">
    <name type="scientific">Candidatus Ornithospirochaeta avicola</name>
    <dbReference type="NCBI Taxonomy" id="2840896"/>
    <lineage>
        <taxon>Bacteria</taxon>
        <taxon>Pseudomonadati</taxon>
        <taxon>Spirochaetota</taxon>
        <taxon>Spirochaetia</taxon>
        <taxon>Spirochaetales</taxon>
        <taxon>Spirochaetaceae</taxon>
        <taxon>Spirochaetaceae incertae sedis</taxon>
        <taxon>Candidatus Ornithospirochaeta</taxon>
    </lineage>
</organism>
<dbReference type="Proteomes" id="UP000823936">
    <property type="component" value="Unassembled WGS sequence"/>
</dbReference>
<protein>
    <submittedName>
        <fullName evidence="1">Uncharacterized protein</fullName>
    </submittedName>
</protein>